<name>A0ABT4W8Q7_9FLAO</name>
<sequence length="64" mass="7588">MDISNMHFVDFPCKDLKLGYSLSKSLRIPDMEVDQKGIQPDFYIDKTIKDYDWVRFTENILKAN</sequence>
<dbReference type="EMBL" id="JAMZNK010000005">
    <property type="protein sequence ID" value="MDA6068923.1"/>
    <property type="molecule type" value="Genomic_DNA"/>
</dbReference>
<evidence type="ECO:0000313" key="1">
    <source>
        <dbReference type="EMBL" id="MDA6068923.1"/>
    </source>
</evidence>
<evidence type="ECO:0000313" key="2">
    <source>
        <dbReference type="Proteomes" id="UP001212170"/>
    </source>
</evidence>
<organism evidence="1 2">
    <name type="scientific">Flavobacterium azizsancarii</name>
    <dbReference type="NCBI Taxonomy" id="2961580"/>
    <lineage>
        <taxon>Bacteria</taxon>
        <taxon>Pseudomonadati</taxon>
        <taxon>Bacteroidota</taxon>
        <taxon>Flavobacteriia</taxon>
        <taxon>Flavobacteriales</taxon>
        <taxon>Flavobacteriaceae</taxon>
        <taxon>Flavobacterium</taxon>
    </lineage>
</organism>
<protein>
    <submittedName>
        <fullName evidence="1">Uncharacterized protein</fullName>
    </submittedName>
</protein>
<proteinExistence type="predicted"/>
<dbReference type="Proteomes" id="UP001212170">
    <property type="component" value="Unassembled WGS sequence"/>
</dbReference>
<comment type="caution">
    <text evidence="1">The sequence shown here is derived from an EMBL/GenBank/DDBJ whole genome shotgun (WGS) entry which is preliminary data.</text>
</comment>
<reference evidence="1 2" key="1">
    <citation type="journal article" date="2023" name="Chemosphere">
        <title>Whole genome analysis of Flavobacterium aziz-sancarii sp. nov., isolated from Ardley Island (Antarctica), revealed a rich resistome and bioremediation potential.</title>
        <authorList>
            <person name="Otur C."/>
            <person name="Okay S."/>
            <person name="Kurt-Kizildogan A."/>
        </authorList>
    </citation>
    <scope>NUCLEOTIDE SEQUENCE [LARGE SCALE GENOMIC DNA]</scope>
    <source>
        <strain evidence="1 2">AC</strain>
    </source>
</reference>
<gene>
    <name evidence="1" type="ORF">NJT12_04740</name>
</gene>
<keyword evidence="2" id="KW-1185">Reference proteome</keyword>
<dbReference type="RefSeq" id="WP_271334756.1">
    <property type="nucleotide sequence ID" value="NZ_JAMZNK010000005.1"/>
</dbReference>
<accession>A0ABT4W8Q7</accession>